<evidence type="ECO:0000313" key="2">
    <source>
        <dbReference type="Proteomes" id="UP000663760"/>
    </source>
</evidence>
<reference evidence="1" key="1">
    <citation type="submission" date="2020-02" db="EMBL/GenBank/DDBJ databases">
        <authorList>
            <person name="Scholz U."/>
            <person name="Mascher M."/>
            <person name="Fiebig A."/>
        </authorList>
    </citation>
    <scope>NUCLEOTIDE SEQUENCE</scope>
</reference>
<dbReference type="AlphaFoldDB" id="A0A7I8LLQ2"/>
<proteinExistence type="predicted"/>
<keyword evidence="2" id="KW-1185">Reference proteome</keyword>
<name>A0A7I8LLQ2_SPIIN</name>
<dbReference type="EMBL" id="LR746281">
    <property type="protein sequence ID" value="CAA7410987.1"/>
    <property type="molecule type" value="Genomic_DNA"/>
</dbReference>
<accession>A0A7I8LLQ2</accession>
<sequence length="23" mass="2774">MSTKEETYPFPPSSQKLKVHYLY</sequence>
<evidence type="ECO:0000313" key="1">
    <source>
        <dbReference type="EMBL" id="CAA7410987.1"/>
    </source>
</evidence>
<gene>
    <name evidence="1" type="ORF">SI8410_18021665</name>
</gene>
<protein>
    <submittedName>
        <fullName evidence="1">Uncharacterized protein</fullName>
    </submittedName>
</protein>
<organism evidence="1 2">
    <name type="scientific">Spirodela intermedia</name>
    <name type="common">Intermediate duckweed</name>
    <dbReference type="NCBI Taxonomy" id="51605"/>
    <lineage>
        <taxon>Eukaryota</taxon>
        <taxon>Viridiplantae</taxon>
        <taxon>Streptophyta</taxon>
        <taxon>Embryophyta</taxon>
        <taxon>Tracheophyta</taxon>
        <taxon>Spermatophyta</taxon>
        <taxon>Magnoliopsida</taxon>
        <taxon>Liliopsida</taxon>
        <taxon>Araceae</taxon>
        <taxon>Lemnoideae</taxon>
        <taxon>Spirodela</taxon>
    </lineage>
</organism>
<dbReference type="Proteomes" id="UP000663760">
    <property type="component" value="Chromosome 18"/>
</dbReference>